<sequence length="254" mass="28472">RVNLSVLQHIGGVDFRPKTIAGSGIGSSVEDMDTMFMQTRYVSNLSPDYGGSANAYHWTARGVVKAMEAALVYLGMGTLRGKYVAIQGGGRVAEVIIGELLQNNAAHIYVSEVNSFRVEDLRNTFPKATLDKHTIPMLDTKIICGSSNLPGIVSKSLELYGRMENDPEFNKHLSYDWEHSIYQTTLQILKTASEKNINPLDAAYLIGQELSKEHNPLFPGRTHDIIRGLMESGWYEGKDFWKDRFNYGSWDKFT</sequence>
<name>A0ABY7FVG8_MYAAR</name>
<accession>A0ABY7FVG8</accession>
<evidence type="ECO:0000259" key="1">
    <source>
        <dbReference type="Pfam" id="PF00208"/>
    </source>
</evidence>
<feature type="non-terminal residue" evidence="2">
    <location>
        <position position="254"/>
    </location>
</feature>
<evidence type="ECO:0000313" key="2">
    <source>
        <dbReference type="EMBL" id="WAR25592.1"/>
    </source>
</evidence>
<dbReference type="Gene3D" id="3.40.50.720">
    <property type="entry name" value="NAD(P)-binding Rossmann-like Domain"/>
    <property type="match status" value="1"/>
</dbReference>
<evidence type="ECO:0000313" key="3">
    <source>
        <dbReference type="Proteomes" id="UP001164746"/>
    </source>
</evidence>
<keyword evidence="3" id="KW-1185">Reference proteome</keyword>
<dbReference type="Proteomes" id="UP001164746">
    <property type="component" value="Chromosome 14"/>
</dbReference>
<dbReference type="EMBL" id="CP111025">
    <property type="protein sequence ID" value="WAR25592.1"/>
    <property type="molecule type" value="Genomic_DNA"/>
</dbReference>
<gene>
    <name evidence="2" type="ORF">MAR_011296</name>
</gene>
<proteinExistence type="predicted"/>
<feature type="domain" description="Glutamate/phenylalanine/leucine/valine/L-tryptophan dehydrogenase C-terminal" evidence="1">
    <location>
        <begin position="50"/>
        <end position="114"/>
    </location>
</feature>
<reference evidence="2" key="1">
    <citation type="submission" date="2022-11" db="EMBL/GenBank/DDBJ databases">
        <title>Centuries of genome instability and evolution in soft-shell clam transmissible cancer (bioRxiv).</title>
        <authorList>
            <person name="Hart S.F.M."/>
            <person name="Yonemitsu M.A."/>
            <person name="Giersch R.M."/>
            <person name="Beal B.F."/>
            <person name="Arriagada G."/>
            <person name="Davis B.W."/>
            <person name="Ostrander E.A."/>
            <person name="Goff S.P."/>
            <person name="Metzger M.J."/>
        </authorList>
    </citation>
    <scope>NUCLEOTIDE SEQUENCE</scope>
    <source>
        <strain evidence="2">MELC-2E11</strain>
        <tissue evidence="2">Siphon/mantle</tissue>
    </source>
</reference>
<dbReference type="Pfam" id="PF00208">
    <property type="entry name" value="ELFV_dehydrog"/>
    <property type="match status" value="1"/>
</dbReference>
<dbReference type="InterPro" id="IPR006096">
    <property type="entry name" value="Glu/Leu/Phe/Val/Trp_DH_C"/>
</dbReference>
<dbReference type="SUPFAM" id="SSF51735">
    <property type="entry name" value="NAD(P)-binding Rossmann-fold domains"/>
    <property type="match status" value="1"/>
</dbReference>
<protein>
    <submittedName>
        <fullName evidence="2">VDH-like protein</fullName>
    </submittedName>
</protein>
<dbReference type="PANTHER" id="PTHR42722">
    <property type="entry name" value="LEUCINE DEHYDROGENASE"/>
    <property type="match status" value="1"/>
</dbReference>
<dbReference type="Gene3D" id="3.40.50.10860">
    <property type="entry name" value="Leucine Dehydrogenase, chain A, domain 1"/>
    <property type="match status" value="1"/>
</dbReference>
<dbReference type="InterPro" id="IPR016211">
    <property type="entry name" value="Glu/Phe/Leu/Val/Trp_DH_bac/arc"/>
</dbReference>
<dbReference type="InterPro" id="IPR036291">
    <property type="entry name" value="NAD(P)-bd_dom_sf"/>
</dbReference>
<organism evidence="2 3">
    <name type="scientific">Mya arenaria</name>
    <name type="common">Soft-shell clam</name>
    <dbReference type="NCBI Taxonomy" id="6604"/>
    <lineage>
        <taxon>Eukaryota</taxon>
        <taxon>Metazoa</taxon>
        <taxon>Spiralia</taxon>
        <taxon>Lophotrochozoa</taxon>
        <taxon>Mollusca</taxon>
        <taxon>Bivalvia</taxon>
        <taxon>Autobranchia</taxon>
        <taxon>Heteroconchia</taxon>
        <taxon>Euheterodonta</taxon>
        <taxon>Imparidentia</taxon>
        <taxon>Neoheterodontei</taxon>
        <taxon>Myida</taxon>
        <taxon>Myoidea</taxon>
        <taxon>Myidae</taxon>
        <taxon>Mya</taxon>
    </lineage>
</organism>
<dbReference type="PANTHER" id="PTHR42722:SF1">
    <property type="entry name" value="VALINE DEHYDROGENASE"/>
    <property type="match status" value="1"/>
</dbReference>